<comment type="caution">
    <text evidence="2">The sequence shown here is derived from an EMBL/GenBank/DDBJ whole genome shotgun (WGS) entry which is preliminary data.</text>
</comment>
<dbReference type="SMART" id="SM00950">
    <property type="entry name" value="Piwi"/>
    <property type="match status" value="1"/>
</dbReference>
<sequence>MRVNASNAAALTISTAYPGHSDPKLEKDLVVNLGSRLHPEYYPMSVCHIVKGQNYRPKLRGELTSQMIVQAQVPPDRSCAYITEEAFKVIGFDPRAQTAQLLDPDLTLASTKGRILLPPVVSYHEKTASVSNGTWNVNDKGRYSRGGAAAKWAVLPIGDISEHWATWKSFFQRLHGLMNRRGFVHSNQAPTFLTAAPGPGEGLSREGLRTNFTKLRREGYSLLFVLLPNEQAEPYNMVKAASDIDVGIHTVCIARSKITTEKRKDPRDPTGYRYDGQYWDNILLKANLKRGGINHTLSFPTSTILSHWNATVVGLDVTHPPPGAGAQSKSIVGMVASVGRDLAQWPATICFQPREDMEIVTNMQCFRDLLEPHLRRYKKHNTKYPDVLIVYRDGVSEGQYNHVIDLEKPQIQTVCEEVYRADNRPPPKLSIIVVGKRHHTRFFTDEKKQNPVPGTVVDRPITHNHRWEFYLQAHKPIRGTARPAHYVVVHDEFFGPTFNNPENKANRARLGQPNHPALQNAADVLESFTHTMSYALGRSTRSIGVCTPARLADKVCDRARCYVNAGLKEPEIHIADAVKDTMFYI</sequence>
<evidence type="ECO:0000313" key="3">
    <source>
        <dbReference type="Proteomes" id="UP001586593"/>
    </source>
</evidence>
<dbReference type="SUPFAM" id="SSF101690">
    <property type="entry name" value="PAZ domain"/>
    <property type="match status" value="1"/>
</dbReference>
<keyword evidence="3" id="KW-1185">Reference proteome</keyword>
<organism evidence="2 3">
    <name type="scientific">Phialemonium thermophilum</name>
    <dbReference type="NCBI Taxonomy" id="223376"/>
    <lineage>
        <taxon>Eukaryota</taxon>
        <taxon>Fungi</taxon>
        <taxon>Dikarya</taxon>
        <taxon>Ascomycota</taxon>
        <taxon>Pezizomycotina</taxon>
        <taxon>Sordariomycetes</taxon>
        <taxon>Sordariomycetidae</taxon>
        <taxon>Cephalothecales</taxon>
        <taxon>Cephalothecaceae</taxon>
        <taxon>Phialemonium</taxon>
    </lineage>
</organism>
<dbReference type="PROSITE" id="PS50822">
    <property type="entry name" value="PIWI"/>
    <property type="match status" value="1"/>
</dbReference>
<dbReference type="Proteomes" id="UP001586593">
    <property type="component" value="Unassembled WGS sequence"/>
</dbReference>
<gene>
    <name evidence="2" type="ORF">VTK73DRAFT_4186</name>
</gene>
<evidence type="ECO:0000259" key="1">
    <source>
        <dbReference type="PROSITE" id="PS50822"/>
    </source>
</evidence>
<dbReference type="InterPro" id="IPR003165">
    <property type="entry name" value="Piwi"/>
</dbReference>
<reference evidence="2 3" key="1">
    <citation type="journal article" date="2024" name="Commun. Biol.">
        <title>Comparative genomic analysis of thermophilic fungi reveals convergent evolutionary adaptations and gene losses.</title>
        <authorList>
            <person name="Steindorff A.S."/>
            <person name="Aguilar-Pontes M.V."/>
            <person name="Robinson A.J."/>
            <person name="Andreopoulos B."/>
            <person name="LaButti K."/>
            <person name="Kuo A."/>
            <person name="Mondo S."/>
            <person name="Riley R."/>
            <person name="Otillar R."/>
            <person name="Haridas S."/>
            <person name="Lipzen A."/>
            <person name="Grimwood J."/>
            <person name="Schmutz J."/>
            <person name="Clum A."/>
            <person name="Reid I.D."/>
            <person name="Moisan M.C."/>
            <person name="Butler G."/>
            <person name="Nguyen T.T.M."/>
            <person name="Dewar K."/>
            <person name="Conant G."/>
            <person name="Drula E."/>
            <person name="Henrissat B."/>
            <person name="Hansel C."/>
            <person name="Singer S."/>
            <person name="Hutchinson M.I."/>
            <person name="de Vries R.P."/>
            <person name="Natvig D.O."/>
            <person name="Powell A.J."/>
            <person name="Tsang A."/>
            <person name="Grigoriev I.V."/>
        </authorList>
    </citation>
    <scope>NUCLEOTIDE SEQUENCE [LARGE SCALE GENOMIC DNA]</scope>
    <source>
        <strain evidence="2 3">ATCC 24622</strain>
    </source>
</reference>
<feature type="domain" description="Piwi" evidence="1">
    <location>
        <begin position="222"/>
        <end position="564"/>
    </location>
</feature>
<dbReference type="EMBL" id="JAZHXJ010000240">
    <property type="protein sequence ID" value="KAL1867448.1"/>
    <property type="molecule type" value="Genomic_DNA"/>
</dbReference>
<dbReference type="PANTHER" id="PTHR22891">
    <property type="entry name" value="EUKARYOTIC TRANSLATION INITIATION FACTOR 2C"/>
    <property type="match status" value="1"/>
</dbReference>
<proteinExistence type="predicted"/>
<dbReference type="Gene3D" id="3.30.420.10">
    <property type="entry name" value="Ribonuclease H-like superfamily/Ribonuclease H"/>
    <property type="match status" value="1"/>
</dbReference>
<dbReference type="SUPFAM" id="SSF53098">
    <property type="entry name" value="Ribonuclease H-like"/>
    <property type="match status" value="1"/>
</dbReference>
<dbReference type="Pfam" id="PF02171">
    <property type="entry name" value="Piwi"/>
    <property type="match status" value="1"/>
</dbReference>
<dbReference type="InterPro" id="IPR012337">
    <property type="entry name" value="RNaseH-like_sf"/>
</dbReference>
<protein>
    <recommendedName>
        <fullName evidence="1">Piwi domain-containing protein</fullName>
    </recommendedName>
</protein>
<dbReference type="InterPro" id="IPR036085">
    <property type="entry name" value="PAZ_dom_sf"/>
</dbReference>
<dbReference type="Gene3D" id="3.40.50.2300">
    <property type="match status" value="1"/>
</dbReference>
<dbReference type="InterPro" id="IPR036397">
    <property type="entry name" value="RNaseH_sf"/>
</dbReference>
<evidence type="ECO:0000313" key="2">
    <source>
        <dbReference type="EMBL" id="KAL1867448.1"/>
    </source>
</evidence>
<accession>A0ABR3WV96</accession>
<name>A0ABR3WV96_9PEZI</name>